<dbReference type="CDD" id="cd09898">
    <property type="entry name" value="H3TH_53EXO"/>
    <property type="match status" value="1"/>
</dbReference>
<keyword evidence="7" id="KW-0269">Exonuclease</keyword>
<evidence type="ECO:0000256" key="4">
    <source>
        <dbReference type="ARBA" id="ARBA00049957"/>
    </source>
</evidence>
<dbReference type="CDD" id="cd09859">
    <property type="entry name" value="PIN_53EXO"/>
    <property type="match status" value="1"/>
</dbReference>
<dbReference type="GO" id="GO:0008409">
    <property type="term" value="F:5'-3' exonuclease activity"/>
    <property type="evidence" value="ECO:0007669"/>
    <property type="project" value="InterPro"/>
</dbReference>
<dbReference type="SUPFAM" id="SSF88723">
    <property type="entry name" value="PIN domain-like"/>
    <property type="match status" value="1"/>
</dbReference>
<dbReference type="InterPro" id="IPR008918">
    <property type="entry name" value="HhH2"/>
</dbReference>
<dbReference type="PANTHER" id="PTHR42646:SF2">
    <property type="entry name" value="5'-3' EXONUCLEASE FAMILY PROTEIN"/>
    <property type="match status" value="1"/>
</dbReference>
<protein>
    <recommendedName>
        <fullName evidence="5">5'-3' exonuclease</fullName>
    </recommendedName>
</protein>
<dbReference type="SUPFAM" id="SSF47807">
    <property type="entry name" value="5' to 3' exonuclease, C-terminal subdomain"/>
    <property type="match status" value="1"/>
</dbReference>
<dbReference type="Pfam" id="PF02739">
    <property type="entry name" value="5_3_exonuc_N"/>
    <property type="match status" value="1"/>
</dbReference>
<dbReference type="SMART" id="SM00279">
    <property type="entry name" value="HhH2"/>
    <property type="match status" value="1"/>
</dbReference>
<keyword evidence="8" id="KW-1185">Reference proteome</keyword>
<sequence>MRVLTFIDKETQHSVLLVDGMAVLFRAYYATAYGGSVKRTRTGVPVNAIHGFLRYLGDAVQRFKPSHVACCWDLGSTTFRTADYPAYKGNRPEAPDDLIPQFELIKEVTESFGIPNVGVPGYEADDCIGTLARRFKSEAAVTVMTGDHDMLQLVDERVTVAIMKKGHGNYALYTPEYLMEERQMTPAQIVDLKGLMGDASDNYPGVKGIGEKTAMKLIREYASIDGILDNLSLLPATLRGKIEADLEMLRLSRQLATIHCEAPVAMELADCLWKVDLGRAAAKCEELEFRDRLRWIAG</sequence>
<dbReference type="AlphaFoldDB" id="A0A841U177"/>
<reference evidence="7 8" key="1">
    <citation type="submission" date="2020-08" db="EMBL/GenBank/DDBJ databases">
        <title>Cohnella phylogeny.</title>
        <authorList>
            <person name="Dunlap C."/>
        </authorList>
    </citation>
    <scope>NUCLEOTIDE SEQUENCE [LARGE SCALE GENOMIC DNA]</scope>
    <source>
        <strain evidence="7 8">DSM 25239</strain>
    </source>
</reference>
<evidence type="ECO:0000256" key="1">
    <source>
        <dbReference type="ARBA" id="ARBA00022722"/>
    </source>
</evidence>
<dbReference type="InterPro" id="IPR029060">
    <property type="entry name" value="PIN-like_dom_sf"/>
</dbReference>
<accession>A0A841U177</accession>
<organism evidence="7 8">
    <name type="scientific">Cohnella xylanilytica</name>
    <dbReference type="NCBI Taxonomy" id="557555"/>
    <lineage>
        <taxon>Bacteria</taxon>
        <taxon>Bacillati</taxon>
        <taxon>Bacillota</taxon>
        <taxon>Bacilli</taxon>
        <taxon>Bacillales</taxon>
        <taxon>Paenibacillaceae</taxon>
        <taxon>Cohnella</taxon>
    </lineage>
</organism>
<dbReference type="Pfam" id="PF01367">
    <property type="entry name" value="5_3_exonuc"/>
    <property type="match status" value="1"/>
</dbReference>
<keyword evidence="3" id="KW-0238">DNA-binding</keyword>
<evidence type="ECO:0000256" key="3">
    <source>
        <dbReference type="ARBA" id="ARBA00023125"/>
    </source>
</evidence>
<proteinExistence type="predicted"/>
<dbReference type="Proteomes" id="UP000553776">
    <property type="component" value="Unassembled WGS sequence"/>
</dbReference>
<comment type="function">
    <text evidence="4">5'-3' exonuclease acting preferentially on double-stranded DNA.</text>
</comment>
<evidence type="ECO:0000256" key="2">
    <source>
        <dbReference type="ARBA" id="ARBA00022801"/>
    </source>
</evidence>
<evidence type="ECO:0000313" key="7">
    <source>
        <dbReference type="EMBL" id="MBB6691684.1"/>
    </source>
</evidence>
<dbReference type="Gene3D" id="3.40.50.1010">
    <property type="entry name" value="5'-nuclease"/>
    <property type="match status" value="1"/>
</dbReference>
<dbReference type="GO" id="GO:0033567">
    <property type="term" value="P:DNA replication, Okazaki fragment processing"/>
    <property type="evidence" value="ECO:0007669"/>
    <property type="project" value="InterPro"/>
</dbReference>
<feature type="domain" description="5'-3' exonuclease" evidence="6">
    <location>
        <begin position="12"/>
        <end position="274"/>
    </location>
</feature>
<name>A0A841U177_9BACL</name>
<dbReference type="PANTHER" id="PTHR42646">
    <property type="entry name" value="FLAP ENDONUCLEASE XNI"/>
    <property type="match status" value="1"/>
</dbReference>
<dbReference type="InterPro" id="IPR036279">
    <property type="entry name" value="5-3_exonuclease_C_sf"/>
</dbReference>
<dbReference type="Gene3D" id="1.10.150.20">
    <property type="entry name" value="5' to 3' exonuclease, C-terminal subdomain"/>
    <property type="match status" value="1"/>
</dbReference>
<dbReference type="FunFam" id="1.10.150.20:FF:000003">
    <property type="entry name" value="DNA polymerase I"/>
    <property type="match status" value="1"/>
</dbReference>
<dbReference type="InterPro" id="IPR020045">
    <property type="entry name" value="DNA_polI_H3TH"/>
</dbReference>
<dbReference type="GO" id="GO:0017108">
    <property type="term" value="F:5'-flap endonuclease activity"/>
    <property type="evidence" value="ECO:0007669"/>
    <property type="project" value="InterPro"/>
</dbReference>
<keyword evidence="1" id="KW-0540">Nuclease</keyword>
<dbReference type="EMBL" id="JACJVR010000032">
    <property type="protein sequence ID" value="MBB6691684.1"/>
    <property type="molecule type" value="Genomic_DNA"/>
</dbReference>
<dbReference type="InterPro" id="IPR002421">
    <property type="entry name" value="5-3_exonuclease"/>
</dbReference>
<evidence type="ECO:0000259" key="6">
    <source>
        <dbReference type="SMART" id="SM00475"/>
    </source>
</evidence>
<dbReference type="InterPro" id="IPR020046">
    <property type="entry name" value="5-3_exonucl_a-hlix_arch_N"/>
</dbReference>
<keyword evidence="2" id="KW-0378">Hydrolase</keyword>
<evidence type="ECO:0000313" key="8">
    <source>
        <dbReference type="Proteomes" id="UP000553776"/>
    </source>
</evidence>
<dbReference type="GO" id="GO:0003677">
    <property type="term" value="F:DNA binding"/>
    <property type="evidence" value="ECO:0007669"/>
    <property type="project" value="UniProtKB-KW"/>
</dbReference>
<dbReference type="SMART" id="SM00475">
    <property type="entry name" value="53EXOc"/>
    <property type="match status" value="1"/>
</dbReference>
<evidence type="ECO:0000256" key="5">
    <source>
        <dbReference type="ARBA" id="ARBA00050026"/>
    </source>
</evidence>
<dbReference type="InterPro" id="IPR038969">
    <property type="entry name" value="FEN"/>
</dbReference>
<comment type="caution">
    <text evidence="7">The sequence shown here is derived from an EMBL/GenBank/DDBJ whole genome shotgun (WGS) entry which is preliminary data.</text>
</comment>
<gene>
    <name evidence="7" type="ORF">H7B90_09750</name>
</gene>